<comment type="similarity">
    <text evidence="1">Belongs to the PPR family. P subfamily.</text>
</comment>
<dbReference type="EnsemblPlants" id="Ma06_t23760.1">
    <property type="protein sequence ID" value="Ma06_p23760.1"/>
    <property type="gene ID" value="Ma06_g23760"/>
</dbReference>
<keyword evidence="7" id="KW-1185">Reference proteome</keyword>
<dbReference type="Gene3D" id="1.25.40.10">
    <property type="entry name" value="Tetratricopeptide repeat domain"/>
    <property type="match status" value="4"/>
</dbReference>
<accession>A0A804JJM8</accession>
<reference evidence="6" key="2">
    <citation type="submission" date="2021-05" db="UniProtKB">
        <authorList>
            <consortium name="EnsemblPlants"/>
        </authorList>
    </citation>
    <scope>IDENTIFICATION</scope>
    <source>
        <strain evidence="6">subsp. malaccensis</strain>
    </source>
</reference>
<dbReference type="Pfam" id="PF13041">
    <property type="entry name" value="PPR_2"/>
    <property type="match status" value="2"/>
</dbReference>
<feature type="signal peptide" evidence="4">
    <location>
        <begin position="1"/>
        <end position="15"/>
    </location>
</feature>
<dbReference type="PROSITE" id="PS51375">
    <property type="entry name" value="PPR"/>
    <property type="match status" value="4"/>
</dbReference>
<evidence type="ECO:0000256" key="2">
    <source>
        <dbReference type="ARBA" id="ARBA00022737"/>
    </source>
</evidence>
<dbReference type="InterPro" id="IPR050667">
    <property type="entry name" value="PPR-containing_protein"/>
</dbReference>
<dbReference type="PANTHER" id="PTHR47939:SF2">
    <property type="entry name" value="OS03G0782900 PROTEIN"/>
    <property type="match status" value="1"/>
</dbReference>
<evidence type="ECO:0000313" key="5">
    <source>
        <dbReference type="EMBL" id="CAG1847252.1"/>
    </source>
</evidence>
<dbReference type="Gramene" id="Ma06_t23760.1">
    <property type="protein sequence ID" value="Ma06_p23760.1"/>
    <property type="gene ID" value="Ma06_g23760"/>
</dbReference>
<feature type="repeat" description="PPR" evidence="3">
    <location>
        <begin position="358"/>
        <end position="392"/>
    </location>
</feature>
<proteinExistence type="inferred from homology"/>
<dbReference type="InterPro" id="IPR011990">
    <property type="entry name" value="TPR-like_helical_dom_sf"/>
</dbReference>
<dbReference type="PANTHER" id="PTHR47939">
    <property type="entry name" value="MEMBRANE-ASSOCIATED SALT-INDUCIBLE PROTEIN-LIKE"/>
    <property type="match status" value="1"/>
</dbReference>
<keyword evidence="2" id="KW-0677">Repeat</keyword>
<keyword evidence="4" id="KW-0732">Signal</keyword>
<dbReference type="OMA" id="WRTQIKQ"/>
<evidence type="ECO:0000313" key="6">
    <source>
        <dbReference type="EnsemblPlants" id="Ma06_p23760.1"/>
    </source>
</evidence>
<evidence type="ECO:0000256" key="4">
    <source>
        <dbReference type="SAM" id="SignalP"/>
    </source>
</evidence>
<dbReference type="AlphaFoldDB" id="A0A804JJM8"/>
<feature type="repeat" description="PPR" evidence="3">
    <location>
        <begin position="498"/>
        <end position="528"/>
    </location>
</feature>
<dbReference type="InterPro" id="IPR002885">
    <property type="entry name" value="PPR_rpt"/>
</dbReference>
<dbReference type="Proteomes" id="UP000012960">
    <property type="component" value="Unplaced"/>
</dbReference>
<name>A0A804JJM8_MUSAM</name>
<dbReference type="EMBL" id="HG996471">
    <property type="protein sequence ID" value="CAG1847252.1"/>
    <property type="molecule type" value="Genomic_DNA"/>
</dbReference>
<evidence type="ECO:0000256" key="3">
    <source>
        <dbReference type="PROSITE-ProRule" id="PRU00708"/>
    </source>
</evidence>
<dbReference type="Pfam" id="PF01535">
    <property type="entry name" value="PPR"/>
    <property type="match status" value="2"/>
</dbReference>
<protein>
    <submittedName>
        <fullName evidence="5">(wild Malaysian banana) hypothetical protein</fullName>
    </submittedName>
</protein>
<feature type="chain" id="PRO_5036219968" evidence="4">
    <location>
        <begin position="16"/>
        <end position="579"/>
    </location>
</feature>
<dbReference type="OrthoDB" id="747253at2759"/>
<dbReference type="NCBIfam" id="TIGR00756">
    <property type="entry name" value="PPR"/>
    <property type="match status" value="4"/>
</dbReference>
<reference evidence="5" key="1">
    <citation type="submission" date="2021-03" db="EMBL/GenBank/DDBJ databases">
        <authorList>
            <consortium name="Genoscope - CEA"/>
            <person name="William W."/>
        </authorList>
    </citation>
    <scope>NUCLEOTIDE SEQUENCE</scope>
    <source>
        <strain evidence="5">Doubled-haploid Pahang</strain>
    </source>
</reference>
<dbReference type="InParanoid" id="A0A804JJM8"/>
<feature type="repeat" description="PPR" evidence="3">
    <location>
        <begin position="251"/>
        <end position="285"/>
    </location>
</feature>
<sequence length="579" mass="64708">MLFKLLLHLPRVSSAFSTLPTSAKWRADLKKRSLADQVSSLLLHRNDWIPLLLSKPSLLPKPATPDDFVRRILSNTRSHPRISLQFFAWAQSNLGFRPGLRSLSAMVLTLVESCLLDDARRLLDPVLASLPSQAVIDSLASASHSKDSRSRVLNFVMESYCRSDLIAGSLESFRKIVAFGCQITTCSCNALLDALCTSGGDGIGMARCCYAAAMRNGATADSRTWSQLVRLLCMEGKLERAVVLLDSGGPGVSGYDLVINCYCKKGDFEAAIGLLTRMHEINLKPRFRTYSAILDGACRHGDGRLMAFMLRVMVVHGFLPTVPCLEYDRIINRFCEMEKSYAAKMLFDRARIQNIELGKGVYVSLLKALSNEGRVQHAMELYVIMSEKGIKVNPSSCSVFLTSICNGAPSREVDQVLEDAIKRGYAPKISDLSKYIAAHCSKAMWKEANVLIDAAVENGIVLDAFCCDKLVKYYCTNRLVDLAMELHYRLKKLGGYLDLCSYNLLLRALFGERRIEEAVQVFDYMQEKNVLDSHSFVIMICELCQIKDMRKAMNLHDEMLKLGYKPDDASYKSLISHFS</sequence>
<gene>
    <name evidence="5" type="ORF">GSMUA_170470.1</name>
</gene>
<evidence type="ECO:0000313" key="7">
    <source>
        <dbReference type="Proteomes" id="UP000012960"/>
    </source>
</evidence>
<evidence type="ECO:0000256" key="1">
    <source>
        <dbReference type="ARBA" id="ARBA00007626"/>
    </source>
</evidence>
<organism evidence="6 7">
    <name type="scientific">Musa acuminata subsp. malaccensis</name>
    <name type="common">Wild banana</name>
    <name type="synonym">Musa malaccensis</name>
    <dbReference type="NCBI Taxonomy" id="214687"/>
    <lineage>
        <taxon>Eukaryota</taxon>
        <taxon>Viridiplantae</taxon>
        <taxon>Streptophyta</taxon>
        <taxon>Embryophyta</taxon>
        <taxon>Tracheophyta</taxon>
        <taxon>Spermatophyta</taxon>
        <taxon>Magnoliopsida</taxon>
        <taxon>Liliopsida</taxon>
        <taxon>Zingiberales</taxon>
        <taxon>Musaceae</taxon>
        <taxon>Musa</taxon>
    </lineage>
</organism>
<feature type="repeat" description="PPR" evidence="3">
    <location>
        <begin position="532"/>
        <end position="566"/>
    </location>
</feature>